<reference evidence="3 4" key="1">
    <citation type="submission" date="2015-11" db="EMBL/GenBank/DDBJ databases">
        <title>Expanding the genomic diversity of Burkholderia species for the development of highly accurate diagnostics.</title>
        <authorList>
            <person name="Sahl J."/>
            <person name="Keim P."/>
            <person name="Wagner D."/>
        </authorList>
    </citation>
    <scope>NUCLEOTIDE SEQUENCE [LARGE SCALE GENOMIC DNA]</scope>
    <source>
        <strain evidence="1 3">MSMB2087WGS</strain>
        <strain evidence="2 4">MSMB782WGS</strain>
    </source>
</reference>
<evidence type="ECO:0000313" key="3">
    <source>
        <dbReference type="Proteomes" id="UP000060630"/>
    </source>
</evidence>
<accession>A0A106K9W9</accession>
<sequence length="143" mass="16165">MSNTYNYGTHTGLEPTELFLFIAVDQTCEQLGINDVEYVILILSGLPILPTRAKPLGATKGTSLASVMSRAVFRYELKRKVLPTFTLNSMKRLRWILTHKLSTFVGRTVPGVGWVLLANDVYQIAHHTVVRYNRIVSPEDRVF</sequence>
<organism evidence="2 4">
    <name type="scientific">Burkholderia ubonensis</name>
    <dbReference type="NCBI Taxonomy" id="101571"/>
    <lineage>
        <taxon>Bacteria</taxon>
        <taxon>Pseudomonadati</taxon>
        <taxon>Pseudomonadota</taxon>
        <taxon>Betaproteobacteria</taxon>
        <taxon>Burkholderiales</taxon>
        <taxon>Burkholderiaceae</taxon>
        <taxon>Burkholderia</taxon>
        <taxon>Burkholderia cepacia complex</taxon>
    </lineage>
</organism>
<dbReference type="EMBL" id="LPLU01000007">
    <property type="protein sequence ID" value="KWK86003.1"/>
    <property type="molecule type" value="Genomic_DNA"/>
</dbReference>
<dbReference type="EMBL" id="LPHD01000013">
    <property type="protein sequence ID" value="KWA85997.1"/>
    <property type="molecule type" value="Genomic_DNA"/>
</dbReference>
<evidence type="ECO:0000313" key="1">
    <source>
        <dbReference type="EMBL" id="KWA85997.1"/>
    </source>
</evidence>
<dbReference type="Proteomes" id="UP000060630">
    <property type="component" value="Unassembled WGS sequence"/>
</dbReference>
<dbReference type="AlphaFoldDB" id="A0A106K9W9"/>
<comment type="caution">
    <text evidence="2">The sequence shown here is derived from an EMBL/GenBank/DDBJ whole genome shotgun (WGS) entry which is preliminary data.</text>
</comment>
<dbReference type="NCBIfam" id="NF045926">
    <property type="entry name" value="STM2901_fam"/>
    <property type="match status" value="1"/>
</dbReference>
<evidence type="ECO:0000313" key="2">
    <source>
        <dbReference type="EMBL" id="KWK86003.1"/>
    </source>
</evidence>
<proteinExistence type="predicted"/>
<protein>
    <submittedName>
        <fullName evidence="2">Uncharacterized protein</fullName>
    </submittedName>
</protein>
<evidence type="ECO:0000313" key="4">
    <source>
        <dbReference type="Proteomes" id="UP000065504"/>
    </source>
</evidence>
<name>A0A106K9W9_9BURK</name>
<dbReference type="InterPro" id="IPR058522">
    <property type="entry name" value="DUF8209"/>
</dbReference>
<dbReference type="InterPro" id="IPR058064">
    <property type="entry name" value="STM2901-like"/>
</dbReference>
<gene>
    <name evidence="1" type="ORF">WL29_11470</name>
    <name evidence="2" type="ORF">WM16_29005</name>
</gene>
<dbReference type="Pfam" id="PF26636">
    <property type="entry name" value="DUF8209"/>
    <property type="match status" value="1"/>
</dbReference>
<dbReference type="RefSeq" id="WP_042584760.1">
    <property type="nucleotide sequence ID" value="NZ_LPAT01000051.1"/>
</dbReference>
<dbReference type="Proteomes" id="UP000065504">
    <property type="component" value="Unassembled WGS sequence"/>
</dbReference>